<protein>
    <submittedName>
        <fullName evidence="3">Germination protein M</fullName>
    </submittedName>
</protein>
<name>A0A1T4PHM6_9FIRM</name>
<dbReference type="SMART" id="SM00909">
    <property type="entry name" value="Germane"/>
    <property type="match status" value="2"/>
</dbReference>
<evidence type="ECO:0000259" key="2">
    <source>
        <dbReference type="SMART" id="SM00909"/>
    </source>
</evidence>
<feature type="compositionally biased region" description="Basic and acidic residues" evidence="1">
    <location>
        <begin position="38"/>
        <end position="56"/>
    </location>
</feature>
<dbReference type="AlphaFoldDB" id="A0A1T4PHM6"/>
<feature type="domain" description="GerMN" evidence="2">
    <location>
        <begin position="87"/>
        <end position="179"/>
    </location>
</feature>
<feature type="region of interest" description="Disordered" evidence="1">
    <location>
        <begin position="28"/>
        <end position="56"/>
    </location>
</feature>
<dbReference type="PROSITE" id="PS51257">
    <property type="entry name" value="PROKAR_LIPOPROTEIN"/>
    <property type="match status" value="1"/>
</dbReference>
<evidence type="ECO:0000313" key="4">
    <source>
        <dbReference type="Proteomes" id="UP000196365"/>
    </source>
</evidence>
<proteinExistence type="predicted"/>
<sequence length="335" mass="37508">MKKRTIVVLFLIIGLLLSGCTIFQNRQEKNPLSQDQKNTTEDEKKDKEKEITNTQPEESRKVTLYYKDSGGYIVPVVRTMPKVESIAKSALLALVDNAENRKDLKALGLQPVLPANTQIELAIKEDGLIRVNFSKEILNVESKVEEQNMVKAIVYSLTEFENIDKVQLLVDNKIRETLTYGTEIREPITRGNINSMNNIIEGEQAKLTLYMYNHPTDQYTYFVPITKNIPASAKNVETAIQELIETKGEIADLQLDIPEGTKLYGVDVESGIAYVHFSEHLLQITDKGKLSNLTKAIGLTLKEFGGIDGVNLVIDGENNNINSETVAVPTFANTY</sequence>
<feature type="domain" description="GerMN" evidence="2">
    <location>
        <begin position="236"/>
        <end position="323"/>
    </location>
</feature>
<reference evidence="3 4" key="1">
    <citation type="submission" date="2017-02" db="EMBL/GenBank/DDBJ databases">
        <authorList>
            <person name="Peterson S.W."/>
        </authorList>
    </citation>
    <scope>NUCLEOTIDE SEQUENCE [LARGE SCALE GENOMIC DNA]</scope>
    <source>
        <strain evidence="3 4">DSM 15102</strain>
    </source>
</reference>
<dbReference type="InterPro" id="IPR019606">
    <property type="entry name" value="GerMN"/>
</dbReference>
<dbReference type="EMBL" id="FUWV01000017">
    <property type="protein sequence ID" value="SJZ90911.1"/>
    <property type="molecule type" value="Genomic_DNA"/>
</dbReference>
<accession>A0A1T4PHM6</accession>
<keyword evidence="4" id="KW-1185">Reference proteome</keyword>
<organism evidence="3 4">
    <name type="scientific">Garciella nitratireducens DSM 15102</name>
    <dbReference type="NCBI Taxonomy" id="1121911"/>
    <lineage>
        <taxon>Bacteria</taxon>
        <taxon>Bacillati</taxon>
        <taxon>Bacillota</taxon>
        <taxon>Clostridia</taxon>
        <taxon>Eubacteriales</taxon>
        <taxon>Eubacteriaceae</taxon>
        <taxon>Garciella</taxon>
    </lineage>
</organism>
<evidence type="ECO:0000256" key="1">
    <source>
        <dbReference type="SAM" id="MobiDB-lite"/>
    </source>
</evidence>
<dbReference type="Proteomes" id="UP000196365">
    <property type="component" value="Unassembled WGS sequence"/>
</dbReference>
<dbReference type="Pfam" id="PF10646">
    <property type="entry name" value="Germane"/>
    <property type="match status" value="2"/>
</dbReference>
<dbReference type="RefSeq" id="WP_087679420.1">
    <property type="nucleotide sequence ID" value="NZ_FUWV01000017.1"/>
</dbReference>
<evidence type="ECO:0000313" key="3">
    <source>
        <dbReference type="EMBL" id="SJZ90911.1"/>
    </source>
</evidence>
<dbReference type="OrthoDB" id="9809406at2"/>
<gene>
    <name evidence="3" type="ORF">SAMN02745973_02075</name>
</gene>